<evidence type="ECO:0000313" key="1">
    <source>
        <dbReference type="EMBL" id="CAD7409120.1"/>
    </source>
</evidence>
<sequence length="319" mass="36307">MEDFSSCSVSSGTKLFVMERISSSSTDLSLVMLKCLGLPTTKLILISTVDLSHDQVMVLTLQSHQLLMSSLFCYFPIRQCHNLICLTNRRQAIIHIYTDGNKNYNVVYNSPYQVQPALWTHCLYREPRIIESLNELNTSRLATTRAADQCYSFTRVDGQVYECVEREVGTHPTFRTAAEIDCGAEIITSAIKGSLEASTPRHRPKRAPQASLRDSILRHVREKIRLRKAWQILRDPVDKANWSCKVHAVREMVREYRNSVWEDKIESLCVQDRSLWQMTRNLMRVPAPRPPIVSRNGVANSDQEKAGALAEHLGAICTD</sequence>
<proteinExistence type="predicted"/>
<accession>A0A7R9H4Z4</accession>
<dbReference type="AlphaFoldDB" id="A0A7R9H4Z4"/>
<dbReference type="EMBL" id="OC320942">
    <property type="protein sequence ID" value="CAD7409120.1"/>
    <property type="molecule type" value="Genomic_DNA"/>
</dbReference>
<protein>
    <submittedName>
        <fullName evidence="1">Uncharacterized protein</fullName>
    </submittedName>
</protein>
<name>A0A7R9H4Z4_TIMCR</name>
<organism evidence="1">
    <name type="scientific">Timema cristinae</name>
    <name type="common">Walking stick</name>
    <dbReference type="NCBI Taxonomy" id="61476"/>
    <lineage>
        <taxon>Eukaryota</taxon>
        <taxon>Metazoa</taxon>
        <taxon>Ecdysozoa</taxon>
        <taxon>Arthropoda</taxon>
        <taxon>Hexapoda</taxon>
        <taxon>Insecta</taxon>
        <taxon>Pterygota</taxon>
        <taxon>Neoptera</taxon>
        <taxon>Polyneoptera</taxon>
        <taxon>Phasmatodea</taxon>
        <taxon>Timematodea</taxon>
        <taxon>Timematoidea</taxon>
        <taxon>Timematidae</taxon>
        <taxon>Timema</taxon>
    </lineage>
</organism>
<reference evidence="1" key="1">
    <citation type="submission" date="2020-11" db="EMBL/GenBank/DDBJ databases">
        <authorList>
            <person name="Tran Van P."/>
        </authorList>
    </citation>
    <scope>NUCLEOTIDE SEQUENCE</scope>
</reference>
<gene>
    <name evidence="1" type="ORF">TCEB3V08_LOCUS9875</name>
</gene>